<accession>A0A7S4ECR5</accession>
<feature type="coiled-coil region" evidence="7">
    <location>
        <begin position="362"/>
        <end position="389"/>
    </location>
</feature>
<dbReference type="FunFam" id="3.90.1150.10:FF:000010">
    <property type="entry name" value="Alanine aminotransferase 2"/>
    <property type="match status" value="1"/>
</dbReference>
<dbReference type="InterPro" id="IPR015422">
    <property type="entry name" value="PyrdxlP-dep_Trfase_small"/>
</dbReference>
<dbReference type="Gene3D" id="1.10.287.1970">
    <property type="match status" value="1"/>
</dbReference>
<feature type="chain" id="PRO_5035594077" description="Aminotransferase class I/classII large domain-containing protein" evidence="8">
    <location>
        <begin position="17"/>
        <end position="487"/>
    </location>
</feature>
<dbReference type="InterPro" id="IPR045088">
    <property type="entry name" value="ALAT1/2-like"/>
</dbReference>
<organism evidence="10">
    <name type="scientific">Pelagomonas calceolata</name>
    <dbReference type="NCBI Taxonomy" id="35677"/>
    <lineage>
        <taxon>Eukaryota</taxon>
        <taxon>Sar</taxon>
        <taxon>Stramenopiles</taxon>
        <taxon>Ochrophyta</taxon>
        <taxon>Pelagophyceae</taxon>
        <taxon>Pelagomonadales</taxon>
        <taxon>Pelagomonadaceae</taxon>
        <taxon>Pelagomonas</taxon>
    </lineage>
</organism>
<keyword evidence="5" id="KW-0663">Pyridoxal phosphate</keyword>
<feature type="domain" description="Aminotransferase class I/classII large" evidence="9">
    <location>
        <begin position="98"/>
        <end position="470"/>
    </location>
</feature>
<evidence type="ECO:0000256" key="7">
    <source>
        <dbReference type="SAM" id="Coils"/>
    </source>
</evidence>
<keyword evidence="3" id="KW-0032">Aminotransferase</keyword>
<evidence type="ECO:0000256" key="3">
    <source>
        <dbReference type="ARBA" id="ARBA00022576"/>
    </source>
</evidence>
<keyword evidence="7" id="KW-0175">Coiled coil</keyword>
<keyword evidence="8" id="KW-0732">Signal</keyword>
<dbReference type="InterPro" id="IPR015424">
    <property type="entry name" value="PyrdxlP-dep_Trfase"/>
</dbReference>
<evidence type="ECO:0000259" key="9">
    <source>
        <dbReference type="Pfam" id="PF00155"/>
    </source>
</evidence>
<proteinExistence type="inferred from homology"/>
<dbReference type="UniPathway" id="UPA00528">
    <property type="reaction ID" value="UER00586"/>
</dbReference>
<protein>
    <recommendedName>
        <fullName evidence="9">Aminotransferase class I/classII large domain-containing protein</fullName>
    </recommendedName>
</protein>
<comment type="subunit">
    <text evidence="2">Homodimer.</text>
</comment>
<dbReference type="GO" id="GO:0030170">
    <property type="term" value="F:pyridoxal phosphate binding"/>
    <property type="evidence" value="ECO:0007669"/>
    <property type="project" value="InterPro"/>
</dbReference>
<feature type="signal peptide" evidence="8">
    <location>
        <begin position="1"/>
        <end position="16"/>
    </location>
</feature>
<evidence type="ECO:0000313" key="11">
    <source>
        <dbReference type="EMBL" id="CAH0375144.1"/>
    </source>
</evidence>
<name>A0A7S4ECR5_9STRA</name>
<dbReference type="GO" id="GO:0008483">
    <property type="term" value="F:transaminase activity"/>
    <property type="evidence" value="ECO:0007669"/>
    <property type="project" value="UniProtKB-KW"/>
</dbReference>
<evidence type="ECO:0000256" key="4">
    <source>
        <dbReference type="ARBA" id="ARBA00022679"/>
    </source>
</evidence>
<evidence type="ECO:0000256" key="5">
    <source>
        <dbReference type="ARBA" id="ARBA00022898"/>
    </source>
</evidence>
<dbReference type="InterPro" id="IPR015421">
    <property type="entry name" value="PyrdxlP-dep_Trfase_major"/>
</dbReference>
<dbReference type="GO" id="GO:0042853">
    <property type="term" value="P:L-alanine catabolic process"/>
    <property type="evidence" value="ECO:0007669"/>
    <property type="project" value="UniProtKB-UniPathway"/>
</dbReference>
<evidence type="ECO:0000256" key="8">
    <source>
        <dbReference type="SAM" id="SignalP"/>
    </source>
</evidence>
<dbReference type="SUPFAM" id="SSF53383">
    <property type="entry name" value="PLP-dependent transferases"/>
    <property type="match status" value="1"/>
</dbReference>
<evidence type="ECO:0000256" key="1">
    <source>
        <dbReference type="ARBA" id="ARBA00001933"/>
    </source>
</evidence>
<sequence>MARIIVALALLGGAAAQLTIDAVNPKVVEAEYAVRGKILDRAGEIERDMAENPDKWPFKEIVRCNIGNPQALGQAPPAFARAVLSQVVLPKSKGSKQVKERADAYRAALRGGVGAYSDSQGVSLVREEVAKFISDRDGYPASPADIFLTDGASAGVRHLTQLLVSGPQDGVLAPAPQYPLYSATTTLFDGTLGSYYLDEAADWAAPVQELKKAYDDVVEKGATPKLLVIINPGNPTGASLPRASLEAIVRFVEERPGLVLAADEVYQENVYGDAPPFISFKKIVRDLDSKIPLVSFHSISKGFTGECGLRGGYFELTNIDTAVKAQLTKLASVSLCSNTMGQVAVGLMVNPPTSGPELKAYEKEKKEKLASLERRANKVAAALDALEGVSCVRPQGAMYLFPSITLPDAAVKAAKRSSMAPDAFYALRLLEGTGLVTVPGSGFGQKNGTWHFRTTFLPAEKQIDNVVQKLAGFHESFLAKYGGGGEL</sequence>
<dbReference type="PANTHER" id="PTHR11751:SF29">
    <property type="entry name" value="ALANINE TRANSAMINASE"/>
    <property type="match status" value="1"/>
</dbReference>
<evidence type="ECO:0000256" key="2">
    <source>
        <dbReference type="ARBA" id="ARBA00011738"/>
    </source>
</evidence>
<dbReference type="EMBL" id="CAKKNE010000004">
    <property type="protein sequence ID" value="CAH0375144.1"/>
    <property type="molecule type" value="Genomic_DNA"/>
</dbReference>
<dbReference type="Gene3D" id="3.90.1150.10">
    <property type="entry name" value="Aspartate Aminotransferase, domain 1"/>
    <property type="match status" value="1"/>
</dbReference>
<reference evidence="10" key="1">
    <citation type="submission" date="2021-01" db="EMBL/GenBank/DDBJ databases">
        <authorList>
            <person name="Corre E."/>
            <person name="Pelletier E."/>
            <person name="Niang G."/>
            <person name="Scheremetjew M."/>
            <person name="Finn R."/>
            <person name="Kale V."/>
            <person name="Holt S."/>
            <person name="Cochrane G."/>
            <person name="Meng A."/>
            <person name="Brown T."/>
            <person name="Cohen L."/>
        </authorList>
    </citation>
    <scope>NUCLEOTIDE SEQUENCE</scope>
    <source>
        <strain evidence="10">CCMP1756</strain>
    </source>
</reference>
<dbReference type="FunFam" id="3.40.640.10:FF:000012">
    <property type="entry name" value="alanine aminotransferase 2"/>
    <property type="match status" value="1"/>
</dbReference>
<evidence type="ECO:0000313" key="12">
    <source>
        <dbReference type="Proteomes" id="UP000789595"/>
    </source>
</evidence>
<evidence type="ECO:0000256" key="6">
    <source>
        <dbReference type="ARBA" id="ARBA00025785"/>
    </source>
</evidence>
<keyword evidence="4" id="KW-0808">Transferase</keyword>
<dbReference type="Proteomes" id="UP000789595">
    <property type="component" value="Unassembled WGS sequence"/>
</dbReference>
<dbReference type="AlphaFoldDB" id="A0A7S4ECR5"/>
<dbReference type="CDD" id="cd00609">
    <property type="entry name" value="AAT_like"/>
    <property type="match status" value="1"/>
</dbReference>
<reference evidence="11" key="2">
    <citation type="submission" date="2021-11" db="EMBL/GenBank/DDBJ databases">
        <authorList>
            <consortium name="Genoscope - CEA"/>
            <person name="William W."/>
        </authorList>
    </citation>
    <scope>NUCLEOTIDE SEQUENCE</scope>
</reference>
<comment type="similarity">
    <text evidence="6">Belongs to the class-I pyridoxal-phosphate-dependent aminotransferase family. Alanine aminotransferase subfamily.</text>
</comment>
<dbReference type="Pfam" id="PF00155">
    <property type="entry name" value="Aminotran_1_2"/>
    <property type="match status" value="1"/>
</dbReference>
<gene>
    <name evidence="10" type="ORF">PCAL00307_LOCUS19401</name>
    <name evidence="11" type="ORF">PECAL_4P24670</name>
</gene>
<dbReference type="EMBL" id="HBIW01022509">
    <property type="protein sequence ID" value="CAE0703953.1"/>
    <property type="molecule type" value="Transcribed_RNA"/>
</dbReference>
<dbReference type="OrthoDB" id="1732682at2759"/>
<evidence type="ECO:0000313" key="10">
    <source>
        <dbReference type="EMBL" id="CAE0703953.1"/>
    </source>
</evidence>
<dbReference type="PANTHER" id="PTHR11751">
    <property type="entry name" value="ALANINE AMINOTRANSFERASE"/>
    <property type="match status" value="1"/>
</dbReference>
<keyword evidence="12" id="KW-1185">Reference proteome</keyword>
<dbReference type="Gene3D" id="3.40.640.10">
    <property type="entry name" value="Type I PLP-dependent aspartate aminotransferase-like (Major domain)"/>
    <property type="match status" value="1"/>
</dbReference>
<dbReference type="InterPro" id="IPR004839">
    <property type="entry name" value="Aminotransferase_I/II_large"/>
</dbReference>
<comment type="cofactor">
    <cofactor evidence="1">
        <name>pyridoxal 5'-phosphate</name>
        <dbReference type="ChEBI" id="CHEBI:597326"/>
    </cofactor>
</comment>